<dbReference type="EMBL" id="CP063982">
    <property type="protein sequence ID" value="UOD50477.1"/>
    <property type="molecule type" value="Genomic_DNA"/>
</dbReference>
<dbReference type="InterPro" id="IPR013766">
    <property type="entry name" value="Thioredoxin_domain"/>
</dbReference>
<dbReference type="InterPro" id="IPR028250">
    <property type="entry name" value="DsbDN"/>
</dbReference>
<dbReference type="InterPro" id="IPR035671">
    <property type="entry name" value="DsbD_gamma"/>
</dbReference>
<feature type="transmembrane region" description="Helical" evidence="18">
    <location>
        <begin position="468"/>
        <end position="488"/>
    </location>
</feature>
<evidence type="ECO:0000256" key="4">
    <source>
        <dbReference type="ARBA" id="ARBA00022475"/>
    </source>
</evidence>
<dbReference type="Pfam" id="PF11412">
    <property type="entry name" value="DsbD_N"/>
    <property type="match status" value="1"/>
</dbReference>
<dbReference type="Pfam" id="PF02683">
    <property type="entry name" value="DsbD_TM"/>
    <property type="match status" value="1"/>
</dbReference>
<comment type="catalytic activity">
    <reaction evidence="16 18">
        <text>[protein]-dithiol + NAD(+) = [protein]-disulfide + NADH + H(+)</text>
        <dbReference type="Rhea" id="RHEA:18749"/>
        <dbReference type="Rhea" id="RHEA-COMP:10593"/>
        <dbReference type="Rhea" id="RHEA-COMP:10594"/>
        <dbReference type="ChEBI" id="CHEBI:15378"/>
        <dbReference type="ChEBI" id="CHEBI:29950"/>
        <dbReference type="ChEBI" id="CHEBI:50058"/>
        <dbReference type="ChEBI" id="CHEBI:57540"/>
        <dbReference type="ChEBI" id="CHEBI:57945"/>
        <dbReference type="EC" id="1.8.1.8"/>
    </reaction>
</comment>
<dbReference type="InterPro" id="IPR036929">
    <property type="entry name" value="DsbDN_sf"/>
</dbReference>
<keyword evidence="8 18" id="KW-0201">Cytochrome c-type biogenesis</keyword>
<dbReference type="PROSITE" id="PS51352">
    <property type="entry name" value="THIOREDOXIN_2"/>
    <property type="match status" value="1"/>
</dbReference>
<feature type="transmembrane region" description="Helical" evidence="18">
    <location>
        <begin position="435"/>
        <end position="456"/>
    </location>
</feature>
<dbReference type="PANTHER" id="PTHR32234:SF0">
    <property type="entry name" value="THIOL:DISULFIDE INTERCHANGE PROTEIN DSBD"/>
    <property type="match status" value="1"/>
</dbReference>
<name>A0ABY4AJL2_9BURK</name>
<evidence type="ECO:0000256" key="14">
    <source>
        <dbReference type="ARBA" id="ARBA00023157"/>
    </source>
</evidence>
<evidence type="ECO:0000256" key="10">
    <source>
        <dbReference type="ARBA" id="ARBA00022989"/>
    </source>
</evidence>
<evidence type="ECO:0000256" key="9">
    <source>
        <dbReference type="ARBA" id="ARBA00022982"/>
    </source>
</evidence>
<evidence type="ECO:0000313" key="20">
    <source>
        <dbReference type="EMBL" id="UOD50477.1"/>
    </source>
</evidence>
<evidence type="ECO:0000256" key="18">
    <source>
        <dbReference type="HAMAP-Rule" id="MF_00399"/>
    </source>
</evidence>
<evidence type="ECO:0000256" key="8">
    <source>
        <dbReference type="ARBA" id="ARBA00022748"/>
    </source>
</evidence>
<proteinExistence type="inferred from homology"/>
<sequence>MITRRFYFLLLVFLSLCIGVTKVAYAQDFLAPEKAFAMQARMLDGNTMAVRYDIAPKYYMYQERFEFDLRDAPFNLPDITLPPGEIKYDPTFEKDMALYFGSVEFGVALPNWPGDVSPAVLTLILVSQGCAEAGLCYPPMESAVQLLWNGGSYQIVHQQPIVDVDRPLLAASAAVGATAAGTGVQNSGSWQGLLSGGDDRGIASALDSSAVWQIVLLFFALGALLAFTPCVLPMIPILSVLIVGQGNQVSRLRGLSLAAAYVLGMSVIYTLLGVLAGISGAGLAAWLQTPWVLSIFALLLVLFGLAMFDVIRVEMPQSVQTKLSSAASGFKGGRLWAALIMGAVSALIVGPCVAAPLAGALLYISQSGDWVLGGTALFAMAWGMGLPLLIVGASAGSLLPKAGPWMDGVKAFFGVLLFATAWWMLGPVLPSWIQILGWSLLAVLSAVLLGAFESLPKGLSLGSAIRKTLGLLLALVAVIWLVGLASGGRSLLQPLQHLAGSGSPTQVASPTGKPVFELVASVAELDQRLAQSTRPVMLDFYADWCVSCKEMELFTFSDSAVAQRMGQMLLLKADVTANNANDRALLKRFNLFGPPGIIFFEPGGREVSDIRVVGFQNAERFAGVLDQVLAR</sequence>
<evidence type="ECO:0000256" key="15">
    <source>
        <dbReference type="ARBA" id="ARBA00023284"/>
    </source>
</evidence>
<evidence type="ECO:0000256" key="6">
    <source>
        <dbReference type="ARBA" id="ARBA00022692"/>
    </source>
</evidence>
<keyword evidence="9 18" id="KW-0249">Electron transport</keyword>
<evidence type="ECO:0000256" key="1">
    <source>
        <dbReference type="ARBA" id="ARBA00004429"/>
    </source>
</evidence>
<evidence type="ECO:0000256" key="11">
    <source>
        <dbReference type="ARBA" id="ARBA00023002"/>
    </source>
</evidence>
<keyword evidence="12 18" id="KW-0520">NAD</keyword>
<dbReference type="HAMAP" id="MF_00399">
    <property type="entry name" value="DbsD"/>
    <property type="match status" value="1"/>
</dbReference>
<dbReference type="EC" id="1.8.1.8" evidence="18"/>
<dbReference type="SUPFAM" id="SSF74863">
    <property type="entry name" value="Thiol:disulfide interchange protein DsbD, N-terminal domain (DsbD-alpha)"/>
    <property type="match status" value="1"/>
</dbReference>
<feature type="transmembrane region" description="Helical" evidence="18">
    <location>
        <begin position="291"/>
        <end position="314"/>
    </location>
</feature>
<evidence type="ECO:0000256" key="16">
    <source>
        <dbReference type="ARBA" id="ARBA00047388"/>
    </source>
</evidence>
<comment type="catalytic activity">
    <reaction evidence="17 18">
        <text>[protein]-dithiol + NADP(+) = [protein]-disulfide + NADPH + H(+)</text>
        <dbReference type="Rhea" id="RHEA:18753"/>
        <dbReference type="Rhea" id="RHEA-COMP:10593"/>
        <dbReference type="Rhea" id="RHEA-COMP:10594"/>
        <dbReference type="ChEBI" id="CHEBI:15378"/>
        <dbReference type="ChEBI" id="CHEBI:29950"/>
        <dbReference type="ChEBI" id="CHEBI:50058"/>
        <dbReference type="ChEBI" id="CHEBI:57783"/>
        <dbReference type="ChEBI" id="CHEBI:58349"/>
        <dbReference type="EC" id="1.8.1.8"/>
    </reaction>
</comment>
<dbReference type="InterPro" id="IPR003834">
    <property type="entry name" value="Cyt_c_assmbl_TM_dom"/>
</dbReference>
<keyword evidence="4 18" id="KW-1003">Cell membrane</keyword>
<feature type="transmembrane region" description="Helical" evidence="18">
    <location>
        <begin position="210"/>
        <end position="243"/>
    </location>
</feature>
<dbReference type="PROSITE" id="PS00194">
    <property type="entry name" value="THIOREDOXIN_1"/>
    <property type="match status" value="1"/>
</dbReference>
<feature type="domain" description="Thioredoxin" evidence="19">
    <location>
        <begin position="497"/>
        <end position="630"/>
    </location>
</feature>
<comment type="function">
    <text evidence="18">Required to facilitate the formation of correct disulfide bonds in some periplasmic proteins and for the assembly of the periplasmic c-type cytochromes. Acts by transferring electrons from cytoplasmic thioredoxin to the periplasm. This transfer involves a cascade of disulfide bond formation and reduction steps.</text>
</comment>
<keyword evidence="3 18" id="KW-0813">Transport</keyword>
<feature type="disulfide bond" description="Redox-active" evidence="18">
    <location>
        <begin position="545"/>
        <end position="548"/>
    </location>
</feature>
<evidence type="ECO:0000256" key="3">
    <source>
        <dbReference type="ARBA" id="ARBA00022448"/>
    </source>
</evidence>
<feature type="disulfide bond" description="Redox-active" evidence="18">
    <location>
        <begin position="130"/>
        <end position="136"/>
    </location>
</feature>
<keyword evidence="21" id="KW-1185">Reference proteome</keyword>
<keyword evidence="13 18" id="KW-0472">Membrane</keyword>
<evidence type="ECO:0000313" key="21">
    <source>
        <dbReference type="Proteomes" id="UP000831607"/>
    </source>
</evidence>
<protein>
    <recommendedName>
        <fullName evidence="18">Thiol:disulfide interchange protein DsbD</fullName>
        <ecNumber evidence="18">1.8.1.8</ecNumber>
    </recommendedName>
    <alternativeName>
        <fullName evidence="18">Protein-disulfide reductase</fullName>
        <shortName evidence="18">Disulfide reductase</shortName>
    </alternativeName>
</protein>
<keyword evidence="7" id="KW-0732">Signal</keyword>
<dbReference type="SUPFAM" id="SSF52833">
    <property type="entry name" value="Thioredoxin-like"/>
    <property type="match status" value="1"/>
</dbReference>
<dbReference type="InterPro" id="IPR022910">
    <property type="entry name" value="Thiol_diS_interchange_DbsD"/>
</dbReference>
<keyword evidence="10 18" id="KW-1133">Transmembrane helix</keyword>
<evidence type="ECO:0000256" key="17">
    <source>
        <dbReference type="ARBA" id="ARBA00047804"/>
    </source>
</evidence>
<dbReference type="Gene3D" id="3.40.30.10">
    <property type="entry name" value="Glutaredoxin"/>
    <property type="match status" value="1"/>
</dbReference>
<dbReference type="Proteomes" id="UP000831607">
    <property type="component" value="Chromosome"/>
</dbReference>
<keyword evidence="15 18" id="KW-0676">Redox-active center</keyword>
<evidence type="ECO:0000256" key="2">
    <source>
        <dbReference type="ARBA" id="ARBA00007241"/>
    </source>
</evidence>
<dbReference type="NCBIfam" id="NF001419">
    <property type="entry name" value="PRK00293.1"/>
    <property type="match status" value="1"/>
</dbReference>
<evidence type="ECO:0000256" key="5">
    <source>
        <dbReference type="ARBA" id="ARBA00022519"/>
    </source>
</evidence>
<dbReference type="InterPro" id="IPR017937">
    <property type="entry name" value="Thioredoxin_CS"/>
</dbReference>
<evidence type="ECO:0000256" key="13">
    <source>
        <dbReference type="ARBA" id="ARBA00023136"/>
    </source>
</evidence>
<feature type="transmembrane region" description="Helical" evidence="18">
    <location>
        <begin position="335"/>
        <end position="364"/>
    </location>
</feature>
<organism evidence="20 21">
    <name type="scientific">Orrella daihaiensis</name>
    <dbReference type="NCBI Taxonomy" id="2782176"/>
    <lineage>
        <taxon>Bacteria</taxon>
        <taxon>Pseudomonadati</taxon>
        <taxon>Pseudomonadota</taxon>
        <taxon>Betaproteobacteria</taxon>
        <taxon>Burkholderiales</taxon>
        <taxon>Alcaligenaceae</taxon>
        <taxon>Orrella</taxon>
    </lineage>
</organism>
<dbReference type="InterPro" id="IPR036249">
    <property type="entry name" value="Thioredoxin-like_sf"/>
</dbReference>
<dbReference type="RefSeq" id="WP_243478884.1">
    <property type="nucleotide sequence ID" value="NZ_CP063982.1"/>
</dbReference>
<comment type="subcellular location">
    <subcellularLocation>
        <location evidence="1 18">Cell inner membrane</location>
        <topology evidence="1 18">Multi-pass membrane protein</topology>
    </subcellularLocation>
</comment>
<dbReference type="Gene3D" id="2.60.40.1250">
    <property type="entry name" value="Thiol:disulfide interchange protein DsbD, N-terminal domain"/>
    <property type="match status" value="1"/>
</dbReference>
<keyword evidence="14 18" id="KW-1015">Disulfide bond</keyword>
<feature type="transmembrane region" description="Helical" evidence="18">
    <location>
        <begin position="255"/>
        <end position="279"/>
    </location>
</feature>
<feature type="transmembrane region" description="Helical" evidence="18">
    <location>
        <begin position="376"/>
        <end position="399"/>
    </location>
</feature>
<gene>
    <name evidence="18 20" type="primary">dsbD</name>
    <name evidence="20" type="ORF">DHf2319_00595</name>
</gene>
<keyword evidence="11 18" id="KW-0560">Oxidoreductase</keyword>
<keyword evidence="5 18" id="KW-0997">Cell inner membrane</keyword>
<evidence type="ECO:0000256" key="7">
    <source>
        <dbReference type="ARBA" id="ARBA00022729"/>
    </source>
</evidence>
<dbReference type="PANTHER" id="PTHR32234">
    <property type="entry name" value="THIOL:DISULFIDE INTERCHANGE PROTEIN DSBD"/>
    <property type="match status" value="1"/>
</dbReference>
<dbReference type="GO" id="GO:0047134">
    <property type="term" value="F:protein-disulfide reductase [NAD(P)H] activity"/>
    <property type="evidence" value="ECO:0007669"/>
    <property type="project" value="UniProtKB-EC"/>
</dbReference>
<evidence type="ECO:0000259" key="19">
    <source>
        <dbReference type="PROSITE" id="PS51352"/>
    </source>
</evidence>
<feature type="disulfide bond" description="Redox-active" evidence="18">
    <location>
        <begin position="230"/>
        <end position="352"/>
    </location>
</feature>
<evidence type="ECO:0000256" key="12">
    <source>
        <dbReference type="ARBA" id="ARBA00023027"/>
    </source>
</evidence>
<dbReference type="Pfam" id="PF13899">
    <property type="entry name" value="Thioredoxin_7"/>
    <property type="match status" value="1"/>
</dbReference>
<reference evidence="20 21" key="1">
    <citation type="submission" date="2020-11" db="EMBL/GenBank/DDBJ databases">
        <title>Algicoccus daihaiensis sp.nov., isolated from Daihai Lake in Inner Mongolia.</title>
        <authorList>
            <person name="Kai J."/>
        </authorList>
    </citation>
    <scope>NUCLEOTIDE SEQUENCE [LARGE SCALE GENOMIC DNA]</scope>
    <source>
        <strain evidence="21">f23</strain>
    </source>
</reference>
<comment type="similarity">
    <text evidence="2 18">Belongs to the thioredoxin family. DsbD subfamily.</text>
</comment>
<accession>A0ABY4AJL2</accession>
<feature type="transmembrane region" description="Helical" evidence="18">
    <location>
        <begin position="411"/>
        <end position="429"/>
    </location>
</feature>
<dbReference type="CDD" id="cd02953">
    <property type="entry name" value="DsbDgamma"/>
    <property type="match status" value="1"/>
</dbReference>
<keyword evidence="6 18" id="KW-0812">Transmembrane</keyword>